<organism evidence="11 12">
    <name type="scientific">Trifolium subterraneum</name>
    <name type="common">Subterranean clover</name>
    <dbReference type="NCBI Taxonomy" id="3900"/>
    <lineage>
        <taxon>Eukaryota</taxon>
        <taxon>Viridiplantae</taxon>
        <taxon>Streptophyta</taxon>
        <taxon>Embryophyta</taxon>
        <taxon>Tracheophyta</taxon>
        <taxon>Spermatophyta</taxon>
        <taxon>Magnoliopsida</taxon>
        <taxon>eudicotyledons</taxon>
        <taxon>Gunneridae</taxon>
        <taxon>Pentapetalae</taxon>
        <taxon>rosids</taxon>
        <taxon>fabids</taxon>
        <taxon>Fabales</taxon>
        <taxon>Fabaceae</taxon>
        <taxon>Papilionoideae</taxon>
        <taxon>50 kb inversion clade</taxon>
        <taxon>NPAAA clade</taxon>
        <taxon>Hologalegina</taxon>
        <taxon>IRL clade</taxon>
        <taxon>Trifolieae</taxon>
        <taxon>Trifolium</taxon>
    </lineage>
</organism>
<dbReference type="Gene3D" id="3.30.200.20">
    <property type="entry name" value="Phosphorylase Kinase, domain 1"/>
    <property type="match status" value="1"/>
</dbReference>
<dbReference type="SMART" id="SM00220">
    <property type="entry name" value="S_TKc"/>
    <property type="match status" value="1"/>
</dbReference>
<dbReference type="CDD" id="cd13983">
    <property type="entry name" value="STKc_WNK"/>
    <property type="match status" value="1"/>
</dbReference>
<dbReference type="InterPro" id="IPR024678">
    <property type="entry name" value="Kinase_OSR1/WNK_CCT"/>
</dbReference>
<dbReference type="InterPro" id="IPR011009">
    <property type="entry name" value="Kinase-like_dom_sf"/>
</dbReference>
<keyword evidence="5" id="KW-0418">Kinase</keyword>
<evidence type="ECO:0000259" key="10">
    <source>
        <dbReference type="PROSITE" id="PS50011"/>
    </source>
</evidence>
<protein>
    <recommendedName>
        <fullName evidence="1">non-specific serine/threonine protein kinase</fullName>
        <ecNumber evidence="1">2.7.11.1</ecNumber>
    </recommendedName>
</protein>
<gene>
    <name evidence="11" type="ORF">TSUD_32710</name>
</gene>
<dbReference type="AlphaFoldDB" id="A0A2Z6ME73"/>
<feature type="domain" description="Protein kinase" evidence="10">
    <location>
        <begin position="24"/>
        <end position="281"/>
    </location>
</feature>
<dbReference type="Pfam" id="PF12202">
    <property type="entry name" value="OSR1_C"/>
    <property type="match status" value="1"/>
</dbReference>
<feature type="region of interest" description="Disordered" evidence="9">
    <location>
        <begin position="535"/>
        <end position="554"/>
    </location>
</feature>
<dbReference type="EC" id="2.7.11.1" evidence="1"/>
<comment type="catalytic activity">
    <reaction evidence="8">
        <text>L-seryl-[protein] + ATP = O-phospho-L-seryl-[protein] + ADP + H(+)</text>
        <dbReference type="Rhea" id="RHEA:17989"/>
        <dbReference type="Rhea" id="RHEA-COMP:9863"/>
        <dbReference type="Rhea" id="RHEA-COMP:11604"/>
        <dbReference type="ChEBI" id="CHEBI:15378"/>
        <dbReference type="ChEBI" id="CHEBI:29999"/>
        <dbReference type="ChEBI" id="CHEBI:30616"/>
        <dbReference type="ChEBI" id="CHEBI:83421"/>
        <dbReference type="ChEBI" id="CHEBI:456216"/>
        <dbReference type="EC" id="2.7.11.1"/>
    </reaction>
</comment>
<evidence type="ECO:0000256" key="4">
    <source>
        <dbReference type="ARBA" id="ARBA00022741"/>
    </source>
</evidence>
<evidence type="ECO:0000313" key="11">
    <source>
        <dbReference type="EMBL" id="GAU21440.1"/>
    </source>
</evidence>
<dbReference type="GO" id="GO:0005524">
    <property type="term" value="F:ATP binding"/>
    <property type="evidence" value="ECO:0007669"/>
    <property type="project" value="UniProtKB-KW"/>
</dbReference>
<dbReference type="InterPro" id="IPR050588">
    <property type="entry name" value="WNK_Ser-Thr_kinase"/>
</dbReference>
<reference evidence="12" key="1">
    <citation type="journal article" date="2017" name="Front. Plant Sci.">
        <title>Climate Clever Clovers: New Paradigm to Reduce the Environmental Footprint of Ruminants by Breeding Low Methanogenic Forages Utilizing Haplotype Variation.</title>
        <authorList>
            <person name="Kaur P."/>
            <person name="Appels R."/>
            <person name="Bayer P.E."/>
            <person name="Keeble-Gagnere G."/>
            <person name="Wang J."/>
            <person name="Hirakawa H."/>
            <person name="Shirasawa K."/>
            <person name="Vercoe P."/>
            <person name="Stefanova K."/>
            <person name="Durmic Z."/>
            <person name="Nichols P."/>
            <person name="Revell C."/>
            <person name="Isobe S.N."/>
            <person name="Edwards D."/>
            <person name="Erskine W."/>
        </authorList>
    </citation>
    <scope>NUCLEOTIDE SEQUENCE [LARGE SCALE GENOMIC DNA]</scope>
    <source>
        <strain evidence="12">cv. Daliak</strain>
    </source>
</reference>
<evidence type="ECO:0000256" key="8">
    <source>
        <dbReference type="ARBA" id="ARBA00048679"/>
    </source>
</evidence>
<dbReference type="PROSITE" id="PS50011">
    <property type="entry name" value="PROTEIN_KINASE_DOM"/>
    <property type="match status" value="1"/>
</dbReference>
<dbReference type="Gene3D" id="3.10.20.90">
    <property type="entry name" value="Phosphatidylinositol 3-kinase Catalytic Subunit, Chain A, domain 1"/>
    <property type="match status" value="1"/>
</dbReference>
<keyword evidence="3" id="KW-0808">Transferase</keyword>
<dbReference type="Gene3D" id="1.10.510.10">
    <property type="entry name" value="Transferase(Phosphotransferase) domain 1"/>
    <property type="match status" value="1"/>
</dbReference>
<dbReference type="PANTHER" id="PTHR13902">
    <property type="entry name" value="SERINE/THREONINE-PROTEIN KINASE WNK WITH NO LYSINE -RELATED"/>
    <property type="match status" value="1"/>
</dbReference>
<evidence type="ECO:0000256" key="5">
    <source>
        <dbReference type="ARBA" id="ARBA00022777"/>
    </source>
</evidence>
<name>A0A2Z6ME73_TRISU</name>
<evidence type="ECO:0000256" key="1">
    <source>
        <dbReference type="ARBA" id="ARBA00012513"/>
    </source>
</evidence>
<evidence type="ECO:0000256" key="7">
    <source>
        <dbReference type="ARBA" id="ARBA00047899"/>
    </source>
</evidence>
<keyword evidence="4" id="KW-0547">Nucleotide-binding</keyword>
<dbReference type="Proteomes" id="UP000242715">
    <property type="component" value="Unassembled WGS sequence"/>
</dbReference>
<dbReference type="EMBL" id="DF973229">
    <property type="protein sequence ID" value="GAU21440.1"/>
    <property type="molecule type" value="Genomic_DNA"/>
</dbReference>
<accession>A0A2Z6ME73</accession>
<dbReference type="Pfam" id="PF00069">
    <property type="entry name" value="Pkinase"/>
    <property type="match status" value="1"/>
</dbReference>
<keyword evidence="2" id="KW-0723">Serine/threonine-protein kinase</keyword>
<dbReference type="OrthoDB" id="4062651at2759"/>
<dbReference type="FunFam" id="3.30.200.20:FF:000075">
    <property type="entry name" value="Probable serine/threonine-protein kinase WNK1"/>
    <property type="match status" value="1"/>
</dbReference>
<keyword evidence="12" id="KW-1185">Reference proteome</keyword>
<dbReference type="PROSITE" id="PS00108">
    <property type="entry name" value="PROTEIN_KINASE_ST"/>
    <property type="match status" value="1"/>
</dbReference>
<dbReference type="InterPro" id="IPR008271">
    <property type="entry name" value="Ser/Thr_kinase_AS"/>
</dbReference>
<keyword evidence="6" id="KW-0067">ATP-binding</keyword>
<dbReference type="SUPFAM" id="SSF56112">
    <property type="entry name" value="Protein kinase-like (PK-like)"/>
    <property type="match status" value="1"/>
</dbReference>
<sequence>MNGVTHLEEGDSEFVEVDPTGRYGRYNEILGKGASKTVYKAFDEYEGIEVAWNQVKLYDFLQSPEDLERLYCEIHLLKTLKHQNIMKFYTSWVDTANRNINFVTEMFTSGTLRQYRQKHKRVNIRAVKHWCIQILRGLHYLHSHDPPIIHRDLKCDNIFVNGNQGEVKIGDLGLAAILRKSHAAICVGTPEFMAPEVYEESYNELVDIYSFGMCILEMVTFEYPYSECTHPAQIYKKVMSGKKPDALYKVKDPEVRQFVDKCLATVSLRLSARELLDDPFLQIDDYEYDLKPVDSGEFDDFGHLFRKPLYDLHRGFSNFSNEYSNGFGYEGDSYIHPADNEACGIELFEHHDDDDEPSEHVDISIKGKKKEDGGIFLRLRISDKEGHIRNIYFPFDIELDTAISVATEMVGELDITDQDVTSIADMIDGEIASLVPEWESGPGIVETPRFADQGFCRNCVSNHTSSGSLMEFLSHNQGNLQLPECCKHGCASMHGRFEEIRFPSEEYNNHVRENLNISNGSDGLEYQGLWNQHESRELSPVESDQSHSDEQNEQIDKSILAEDQGRQNVWENKFLVSATISPRYSSGTHDFSNIRSLYFGLNDDNKKEGQNELRWLKARHQMELRERKDQLLGLTDNKTSRSGIEEHITDYAAILSLSLAETLNGHNNGIGLKPVHKSSPNSDTVRNQICEAMESSSGEGMVTAKSFYTGSLLPHSLHRTVSLPVDAVDI</sequence>
<proteinExistence type="predicted"/>
<evidence type="ECO:0000256" key="2">
    <source>
        <dbReference type="ARBA" id="ARBA00022527"/>
    </source>
</evidence>
<evidence type="ECO:0000256" key="9">
    <source>
        <dbReference type="SAM" id="MobiDB-lite"/>
    </source>
</evidence>
<comment type="catalytic activity">
    <reaction evidence="7">
        <text>L-threonyl-[protein] + ATP = O-phospho-L-threonyl-[protein] + ADP + H(+)</text>
        <dbReference type="Rhea" id="RHEA:46608"/>
        <dbReference type="Rhea" id="RHEA-COMP:11060"/>
        <dbReference type="Rhea" id="RHEA-COMP:11605"/>
        <dbReference type="ChEBI" id="CHEBI:15378"/>
        <dbReference type="ChEBI" id="CHEBI:30013"/>
        <dbReference type="ChEBI" id="CHEBI:30616"/>
        <dbReference type="ChEBI" id="CHEBI:61977"/>
        <dbReference type="ChEBI" id="CHEBI:456216"/>
        <dbReference type="EC" id="2.7.11.1"/>
    </reaction>
</comment>
<dbReference type="GO" id="GO:0004674">
    <property type="term" value="F:protein serine/threonine kinase activity"/>
    <property type="evidence" value="ECO:0007669"/>
    <property type="project" value="UniProtKB-KW"/>
</dbReference>
<evidence type="ECO:0000313" key="12">
    <source>
        <dbReference type="Proteomes" id="UP000242715"/>
    </source>
</evidence>
<evidence type="ECO:0000256" key="6">
    <source>
        <dbReference type="ARBA" id="ARBA00022840"/>
    </source>
</evidence>
<dbReference type="InterPro" id="IPR000719">
    <property type="entry name" value="Prot_kinase_dom"/>
</dbReference>
<dbReference type="FunFam" id="1.10.510.10:FF:000046">
    <property type="entry name" value="probable serine/threonine-protein kinase WNK9"/>
    <property type="match status" value="1"/>
</dbReference>
<evidence type="ECO:0000256" key="3">
    <source>
        <dbReference type="ARBA" id="ARBA00022679"/>
    </source>
</evidence>